<sequence>MEEGRKNRPCAIVAARQIIAGRMVVTVLPVTHTPPRDSADAVEIPLAVKAHLGLDEARSWVLVSETNEFLWPGPDLRPVPGQTPPRFHYGVLPPGFFNHLRERLLRAHEQRRLTGVPRTE</sequence>
<geneLocation type="plasmid" evidence="1 2">
    <name>pTM1</name>
</geneLocation>
<evidence type="ECO:0000313" key="2">
    <source>
        <dbReference type="Proteomes" id="UP000005258"/>
    </source>
</evidence>
<protein>
    <recommendedName>
        <fullName evidence="3">Growth inhibitor PemK</fullName>
    </recommendedName>
</protein>
<evidence type="ECO:0008006" key="3">
    <source>
        <dbReference type="Google" id="ProtNLM"/>
    </source>
</evidence>
<accession>I3TSK3</accession>
<reference evidence="1 2" key="1">
    <citation type="journal article" date="2012" name="J. Am. Chem. Soc.">
        <title>Bacterial biosynthesis and maturation of the didemnin anti-cancer agents.</title>
        <authorList>
            <person name="Xu Y."/>
            <person name="Kersten R.D."/>
            <person name="Nam S.J."/>
            <person name="Lu L."/>
            <person name="Al-Suwailem A.M."/>
            <person name="Zheng H."/>
            <person name="Fenical W."/>
            <person name="Dorrestein P.C."/>
            <person name="Moore B.S."/>
            <person name="Qian P.Y."/>
        </authorList>
    </citation>
    <scope>NUCLEOTIDE SEQUENCE [LARGE SCALE GENOMIC DNA]</scope>
    <source>
        <strain evidence="1 2">KA081020-065</strain>
    </source>
</reference>
<dbReference type="Proteomes" id="UP000005258">
    <property type="component" value="Plasmid pTM1"/>
</dbReference>
<gene>
    <name evidence="1" type="ordered locus">TMO_a0338</name>
</gene>
<dbReference type="HOGENOM" id="CLU_126566_0_0_5"/>
<dbReference type="AlphaFoldDB" id="I3TSK3"/>
<evidence type="ECO:0000313" key="1">
    <source>
        <dbReference type="EMBL" id="AFK55741.1"/>
    </source>
</evidence>
<proteinExistence type="predicted"/>
<keyword evidence="2" id="KW-1185">Reference proteome</keyword>
<dbReference type="RefSeq" id="WP_014747418.1">
    <property type="nucleotide sequence ID" value="NC_017957.2"/>
</dbReference>
<dbReference type="EMBL" id="CP003237">
    <property type="protein sequence ID" value="AFK55741.1"/>
    <property type="molecule type" value="Genomic_DNA"/>
</dbReference>
<organism evidence="1 2">
    <name type="scientific">Tistrella mobilis (strain KA081020-065)</name>
    <dbReference type="NCBI Taxonomy" id="1110502"/>
    <lineage>
        <taxon>Bacteria</taxon>
        <taxon>Pseudomonadati</taxon>
        <taxon>Pseudomonadota</taxon>
        <taxon>Alphaproteobacteria</taxon>
        <taxon>Geminicoccales</taxon>
        <taxon>Geminicoccaceae</taxon>
        <taxon>Tistrella</taxon>
    </lineage>
</organism>
<name>I3TSK3_TISMK</name>
<dbReference type="KEGG" id="tmo:TMO_a0338"/>
<keyword evidence="1" id="KW-0614">Plasmid</keyword>